<dbReference type="Gene3D" id="3.40.50.150">
    <property type="entry name" value="Vaccinia Virus protein VP39"/>
    <property type="match status" value="1"/>
</dbReference>
<dbReference type="Pfam" id="PF08241">
    <property type="entry name" value="Methyltransf_11"/>
    <property type="match status" value="1"/>
</dbReference>
<dbReference type="EMBL" id="QXXA01000004">
    <property type="protein sequence ID" value="NBI05848.1"/>
    <property type="molecule type" value="Genomic_DNA"/>
</dbReference>
<feature type="domain" description="Methyltransferase type 11" evidence="1">
    <location>
        <begin position="44"/>
        <end position="138"/>
    </location>
</feature>
<name>A0A845QXI0_9CLOT</name>
<dbReference type="InterPro" id="IPR013216">
    <property type="entry name" value="Methyltransf_11"/>
</dbReference>
<dbReference type="Proteomes" id="UP000467132">
    <property type="component" value="Unassembled WGS sequence"/>
</dbReference>
<proteinExistence type="predicted"/>
<keyword evidence="2" id="KW-0808">Transferase</keyword>
<reference evidence="2 3" key="1">
    <citation type="submission" date="2018-08" db="EMBL/GenBank/DDBJ databases">
        <title>Murine metabolic-syndrome-specific gut microbial biobank.</title>
        <authorList>
            <person name="Liu C."/>
        </authorList>
    </citation>
    <scope>NUCLEOTIDE SEQUENCE [LARGE SCALE GENOMIC DNA]</scope>
    <source>
        <strain evidence="2 3">583</strain>
    </source>
</reference>
<evidence type="ECO:0000313" key="3">
    <source>
        <dbReference type="Proteomes" id="UP000467132"/>
    </source>
</evidence>
<accession>A0A845QXI0</accession>
<dbReference type="InterPro" id="IPR029063">
    <property type="entry name" value="SAM-dependent_MTases_sf"/>
</dbReference>
<comment type="caution">
    <text evidence="2">The sequence shown here is derived from an EMBL/GenBank/DDBJ whole genome shotgun (WGS) entry which is preliminary data.</text>
</comment>
<dbReference type="AlphaFoldDB" id="A0A845QXI0"/>
<evidence type="ECO:0000313" key="2">
    <source>
        <dbReference type="EMBL" id="NBI05848.1"/>
    </source>
</evidence>
<keyword evidence="3" id="KW-1185">Reference proteome</keyword>
<gene>
    <name evidence="2" type="ORF">D3Z33_03130</name>
</gene>
<protein>
    <submittedName>
        <fullName evidence="2">Class I SAM-dependent methyltransferase</fullName>
    </submittedName>
</protein>
<dbReference type="CDD" id="cd02440">
    <property type="entry name" value="AdoMet_MTases"/>
    <property type="match status" value="1"/>
</dbReference>
<dbReference type="GO" id="GO:0008757">
    <property type="term" value="F:S-adenosylmethionine-dependent methyltransferase activity"/>
    <property type="evidence" value="ECO:0007669"/>
    <property type="project" value="InterPro"/>
</dbReference>
<dbReference type="SUPFAM" id="SSF53335">
    <property type="entry name" value="S-adenosyl-L-methionine-dependent methyltransferases"/>
    <property type="match status" value="1"/>
</dbReference>
<organism evidence="2 3">
    <name type="scientific">Senegalia massiliensis</name>
    <dbReference type="NCBI Taxonomy" id="1720316"/>
    <lineage>
        <taxon>Bacteria</taxon>
        <taxon>Bacillati</taxon>
        <taxon>Bacillota</taxon>
        <taxon>Clostridia</taxon>
        <taxon>Eubacteriales</taxon>
        <taxon>Clostridiaceae</taxon>
        <taxon>Senegalia</taxon>
    </lineage>
</organism>
<dbReference type="PANTHER" id="PTHR43591:SF110">
    <property type="entry name" value="RHODANESE DOMAIN-CONTAINING PROTEIN"/>
    <property type="match status" value="1"/>
</dbReference>
<dbReference type="GO" id="GO:0032259">
    <property type="term" value="P:methylation"/>
    <property type="evidence" value="ECO:0007669"/>
    <property type="project" value="UniProtKB-KW"/>
</dbReference>
<keyword evidence="2" id="KW-0489">Methyltransferase</keyword>
<dbReference type="PANTHER" id="PTHR43591">
    <property type="entry name" value="METHYLTRANSFERASE"/>
    <property type="match status" value="1"/>
</dbReference>
<sequence>MAVFDLEANNYDKWYDTKMGNFVDKVETKCAFDLFKPFKGMKVLDIGCGTGNFSIRLKELGCEVIGVDISDEMLNVARKKAKEKNLDIDFLNMDIYNLEFDNESFDAVFSMAAFEFIKDTKKAIDEVFRVVKPNGQILVGTINKDSSWGKLYLSEDFQKNSVFKHAEFKTIEDFIGIQSDNLVETKECLFIPPCTEKNNISMEKEEELSKIKEGGFICALWKK</sequence>
<dbReference type="RefSeq" id="WP_160196335.1">
    <property type="nucleotide sequence ID" value="NZ_QXXA01000004.1"/>
</dbReference>
<evidence type="ECO:0000259" key="1">
    <source>
        <dbReference type="Pfam" id="PF08241"/>
    </source>
</evidence>
<dbReference type="OrthoDB" id="9774345at2"/>